<protein>
    <submittedName>
        <fullName evidence="1">Acetate CoA-transferase</fullName>
    </submittedName>
</protein>
<dbReference type="SUPFAM" id="SSF100950">
    <property type="entry name" value="NagB/RpiA/CoA transferase-like"/>
    <property type="match status" value="1"/>
</dbReference>
<name>A0A073IN23_9BACT</name>
<dbReference type="EMBL" id="JMKI01000037">
    <property type="protein sequence ID" value="KEJ91758.1"/>
    <property type="molecule type" value="Genomic_DNA"/>
</dbReference>
<dbReference type="GeneID" id="90984038"/>
<dbReference type="Proteomes" id="UP000027665">
    <property type="component" value="Unassembled WGS sequence"/>
</dbReference>
<dbReference type="PANTHER" id="PTHR13707:SF57">
    <property type="entry name" value="SUCCINYL-COA:3-KETOACID COENZYME A TRANSFERASE SUBUNIT B-RELATED"/>
    <property type="match status" value="1"/>
</dbReference>
<proteinExistence type="predicted"/>
<dbReference type="GO" id="GO:0008410">
    <property type="term" value="F:CoA-transferase activity"/>
    <property type="evidence" value="ECO:0007669"/>
    <property type="project" value="InterPro"/>
</dbReference>
<sequence length="222" mass="23924">MLPELSEDEAKVRIARKIASELKDGELVNLGIGIPQSVPKYLPEGVHLILQTENGAINAGATEEKRDLRTIDAGGAPITILPGGALVSSELSFAIMRGGHVDATVLGALEVDAEGSLASWMIPQVRVPGMGGAMDIATGSKMVYVATRHFDKRGKSKLVQKCTLPLTGRCVVDVVVTEYCVLRNSYGRMVMTALAEDAPLRELLDRTEMKIYVSSQLTKEKF</sequence>
<dbReference type="Gene3D" id="3.40.1080.10">
    <property type="entry name" value="Glutaconate Coenzyme A-transferase"/>
    <property type="match status" value="1"/>
</dbReference>
<organism evidence="1 2">
    <name type="scientific">Synergistes jonesii</name>
    <dbReference type="NCBI Taxonomy" id="2754"/>
    <lineage>
        <taxon>Bacteria</taxon>
        <taxon>Thermotogati</taxon>
        <taxon>Synergistota</taxon>
        <taxon>Synergistia</taxon>
        <taxon>Synergistales</taxon>
        <taxon>Synergistaceae</taxon>
        <taxon>Synergistes</taxon>
    </lineage>
</organism>
<dbReference type="OrthoDB" id="9778604at2"/>
<keyword evidence="1" id="KW-0808">Transferase</keyword>
<evidence type="ECO:0000313" key="2">
    <source>
        <dbReference type="Proteomes" id="UP000027665"/>
    </source>
</evidence>
<dbReference type="AlphaFoldDB" id="A0A073IN23"/>
<reference evidence="1 2" key="1">
    <citation type="submission" date="2014-04" db="EMBL/GenBank/DDBJ databases">
        <title>Draft Genome Sequence of Synergistes jonesii.</title>
        <authorList>
            <person name="Coil D.A."/>
            <person name="Eisen J.A."/>
            <person name="Holland-Moritz H.E."/>
        </authorList>
    </citation>
    <scope>NUCLEOTIDE SEQUENCE [LARGE SCALE GENOMIC DNA]</scope>
    <source>
        <strain evidence="1 2">78-1</strain>
    </source>
</reference>
<dbReference type="PATRIC" id="fig|2754.20.peg.2229"/>
<gene>
    <name evidence="1" type="ORF">EH55_07230</name>
</gene>
<dbReference type="PANTHER" id="PTHR13707">
    <property type="entry name" value="KETOACID-COENZYME A TRANSFERASE"/>
    <property type="match status" value="1"/>
</dbReference>
<keyword evidence="2" id="KW-1185">Reference proteome</keyword>
<dbReference type="RefSeq" id="WP_037977087.1">
    <property type="nucleotide sequence ID" value="NZ_CAMETI010000061.1"/>
</dbReference>
<dbReference type="Pfam" id="PF01144">
    <property type="entry name" value="CoA_trans"/>
    <property type="match status" value="1"/>
</dbReference>
<evidence type="ECO:0000313" key="1">
    <source>
        <dbReference type="EMBL" id="KEJ91758.1"/>
    </source>
</evidence>
<dbReference type="eggNOG" id="COG2057">
    <property type="taxonomic scope" value="Bacteria"/>
</dbReference>
<dbReference type="STRING" id="2754.EH55_07230"/>
<accession>A0A073IN23</accession>
<dbReference type="InterPro" id="IPR004165">
    <property type="entry name" value="CoA_trans_fam_I"/>
</dbReference>
<comment type="caution">
    <text evidence="1">The sequence shown here is derived from an EMBL/GenBank/DDBJ whole genome shotgun (WGS) entry which is preliminary data.</text>
</comment>
<dbReference type="InterPro" id="IPR037171">
    <property type="entry name" value="NagB/RpiA_transferase-like"/>
</dbReference>
<dbReference type="SMART" id="SM00882">
    <property type="entry name" value="CoA_trans"/>
    <property type="match status" value="1"/>
</dbReference>